<evidence type="ECO:0000313" key="10">
    <source>
        <dbReference type="Proteomes" id="UP000475155"/>
    </source>
</evidence>
<accession>A0ABX0CC01</accession>
<organism evidence="9 10">
    <name type="scientific">Bifidobacterium saimiriisciurei</name>
    <dbReference type="NCBI Taxonomy" id="2661627"/>
    <lineage>
        <taxon>Bacteria</taxon>
        <taxon>Bacillati</taxon>
        <taxon>Actinomycetota</taxon>
        <taxon>Actinomycetes</taxon>
        <taxon>Bifidobacteriales</taxon>
        <taxon>Bifidobacteriaceae</taxon>
        <taxon>Bifidobacterium</taxon>
    </lineage>
</organism>
<dbReference type="SUPFAM" id="SSF53067">
    <property type="entry name" value="Actin-like ATPase domain"/>
    <property type="match status" value="1"/>
</dbReference>
<evidence type="ECO:0000256" key="7">
    <source>
        <dbReference type="ARBA" id="ARBA00022840"/>
    </source>
</evidence>
<protein>
    <recommendedName>
        <fullName evidence="3">Glucokinase</fullName>
        <ecNumber evidence="2">2.7.1.2</ecNumber>
    </recommendedName>
    <alternativeName>
        <fullName evidence="8">Glucose kinase</fullName>
    </alternativeName>
</protein>
<dbReference type="EMBL" id="WHZU01000013">
    <property type="protein sequence ID" value="NEH12105.1"/>
    <property type="molecule type" value="Genomic_DNA"/>
</dbReference>
<dbReference type="Gene3D" id="3.30.420.40">
    <property type="match status" value="2"/>
</dbReference>
<comment type="similarity">
    <text evidence="1">Belongs to the ROK (NagC/XylR) family.</text>
</comment>
<dbReference type="InterPro" id="IPR043129">
    <property type="entry name" value="ATPase_NBD"/>
</dbReference>
<name>A0ABX0CC01_9BIFI</name>
<dbReference type="EC" id="2.7.1.2" evidence="2"/>
<evidence type="ECO:0000256" key="3">
    <source>
        <dbReference type="ARBA" id="ARBA00014701"/>
    </source>
</evidence>
<keyword evidence="4 9" id="KW-0808">Transferase</keyword>
<dbReference type="Pfam" id="PF00480">
    <property type="entry name" value="ROK"/>
    <property type="match status" value="1"/>
</dbReference>
<keyword evidence="5" id="KW-0547">Nucleotide-binding</keyword>
<evidence type="ECO:0000256" key="1">
    <source>
        <dbReference type="ARBA" id="ARBA00006479"/>
    </source>
</evidence>
<gene>
    <name evidence="9" type="ORF">GFD18_08385</name>
</gene>
<proteinExistence type="inferred from homology"/>
<dbReference type="PROSITE" id="PS01125">
    <property type="entry name" value="ROK"/>
    <property type="match status" value="1"/>
</dbReference>
<dbReference type="PANTHER" id="PTHR18964">
    <property type="entry name" value="ROK (REPRESSOR, ORF, KINASE) FAMILY"/>
    <property type="match status" value="1"/>
</dbReference>
<keyword evidence="6" id="KW-0418">Kinase</keyword>
<dbReference type="RefSeq" id="WP_163199367.1">
    <property type="nucleotide sequence ID" value="NZ_WHZU01000013.1"/>
</dbReference>
<dbReference type="NCBIfam" id="TIGR00744">
    <property type="entry name" value="ROK_glcA_fam"/>
    <property type="match status" value="1"/>
</dbReference>
<sequence>MYTLGIDIGGTKIAGAVCDENDKVLSQWRVPTPTDPDEINDCILEIYNEALRLHSDIPTMGISAAGNVKADRRTMSFSANIAKWIDYPLADRIEELTDHKCKVVVENDANCAGWGEYILGAGRGSRNMVMLTVGTGLGGAIIINGELYRGSFGMAAELGHLPMVSDGDFCGCGLRGCAERYTSGNALEHFARSGIRRMPQKGKRLLELCGGDVNTLEGKMVSQAAQEGDELALYAFGKIGEWLGRTMAAIAAVIDPDLFVIGGGVVSVGDILLDPARYNYTRFLQAAAYREHAKILPATAGGDAGMIGAADLARREA</sequence>
<dbReference type="InterPro" id="IPR000600">
    <property type="entry name" value="ROK"/>
</dbReference>
<evidence type="ECO:0000256" key="4">
    <source>
        <dbReference type="ARBA" id="ARBA00022679"/>
    </source>
</evidence>
<evidence type="ECO:0000256" key="8">
    <source>
        <dbReference type="ARBA" id="ARBA00032386"/>
    </source>
</evidence>
<evidence type="ECO:0000256" key="5">
    <source>
        <dbReference type="ARBA" id="ARBA00022741"/>
    </source>
</evidence>
<dbReference type="GO" id="GO:0004340">
    <property type="term" value="F:glucokinase activity"/>
    <property type="evidence" value="ECO:0007669"/>
    <property type="project" value="UniProtKB-EC"/>
</dbReference>
<reference evidence="9 10" key="1">
    <citation type="submission" date="2019-10" db="EMBL/GenBank/DDBJ databases">
        <title>Bifidobacterium from non-human primates.</title>
        <authorList>
            <person name="Modesto M."/>
        </authorList>
    </citation>
    <scope>NUCLEOTIDE SEQUENCE [LARGE SCALE GENOMIC DNA]</scope>
    <source>
        <strain evidence="9 10">SMA1</strain>
    </source>
</reference>
<dbReference type="PANTHER" id="PTHR18964:SF173">
    <property type="entry name" value="GLUCOKINASE"/>
    <property type="match status" value="1"/>
</dbReference>
<evidence type="ECO:0000256" key="2">
    <source>
        <dbReference type="ARBA" id="ARBA00012323"/>
    </source>
</evidence>
<keyword evidence="10" id="KW-1185">Reference proteome</keyword>
<evidence type="ECO:0000256" key="6">
    <source>
        <dbReference type="ARBA" id="ARBA00022777"/>
    </source>
</evidence>
<dbReference type="InterPro" id="IPR004654">
    <property type="entry name" value="ROK_glcA"/>
</dbReference>
<keyword evidence="7" id="KW-0067">ATP-binding</keyword>
<evidence type="ECO:0000313" key="9">
    <source>
        <dbReference type="EMBL" id="NEH12105.1"/>
    </source>
</evidence>
<dbReference type="Proteomes" id="UP000475155">
    <property type="component" value="Unassembled WGS sequence"/>
</dbReference>
<dbReference type="InterPro" id="IPR049874">
    <property type="entry name" value="ROK_cs"/>
</dbReference>
<comment type="caution">
    <text evidence="9">The sequence shown here is derived from an EMBL/GenBank/DDBJ whole genome shotgun (WGS) entry which is preliminary data.</text>
</comment>